<keyword evidence="2" id="KW-1185">Reference proteome</keyword>
<evidence type="ECO:0000313" key="2">
    <source>
        <dbReference type="Proteomes" id="UP001465976"/>
    </source>
</evidence>
<gene>
    <name evidence="1" type="ORF">V5O48_009443</name>
</gene>
<comment type="caution">
    <text evidence="1">The sequence shown here is derived from an EMBL/GenBank/DDBJ whole genome shotgun (WGS) entry which is preliminary data.</text>
</comment>
<name>A0ABR3FBF4_9AGAR</name>
<sequence length="151" mass="16955">MVLSQKTYQFNDNVELFFTDSGAPPTSPVYIIVVAGHGFGFPGDATTLVGLSAPMTSWILSREVTRHALGSREFIEKLDVVLFLRKLTEGEDFQFVSDTGKYRKTYGRWAGLWATKNLILYDLPFIVLGLRIPASINPEKLYFPHAIPNVK</sequence>
<proteinExistence type="predicted"/>
<dbReference type="EMBL" id="JBAHYK010000620">
    <property type="protein sequence ID" value="KAL0572517.1"/>
    <property type="molecule type" value="Genomic_DNA"/>
</dbReference>
<organism evidence="1 2">
    <name type="scientific">Marasmius crinis-equi</name>
    <dbReference type="NCBI Taxonomy" id="585013"/>
    <lineage>
        <taxon>Eukaryota</taxon>
        <taxon>Fungi</taxon>
        <taxon>Dikarya</taxon>
        <taxon>Basidiomycota</taxon>
        <taxon>Agaricomycotina</taxon>
        <taxon>Agaricomycetes</taxon>
        <taxon>Agaricomycetidae</taxon>
        <taxon>Agaricales</taxon>
        <taxon>Marasmiineae</taxon>
        <taxon>Marasmiaceae</taxon>
        <taxon>Marasmius</taxon>
    </lineage>
</organism>
<protein>
    <submittedName>
        <fullName evidence="1">Uncharacterized protein</fullName>
    </submittedName>
</protein>
<reference evidence="1 2" key="1">
    <citation type="submission" date="2024-02" db="EMBL/GenBank/DDBJ databases">
        <title>A draft genome for the cacao thread blight pathogen Marasmius crinis-equi.</title>
        <authorList>
            <person name="Cohen S.P."/>
            <person name="Baruah I.K."/>
            <person name="Amoako-Attah I."/>
            <person name="Bukari Y."/>
            <person name="Meinhardt L.W."/>
            <person name="Bailey B.A."/>
        </authorList>
    </citation>
    <scope>NUCLEOTIDE SEQUENCE [LARGE SCALE GENOMIC DNA]</scope>
    <source>
        <strain evidence="1 2">GH-76</strain>
    </source>
</reference>
<dbReference type="Proteomes" id="UP001465976">
    <property type="component" value="Unassembled WGS sequence"/>
</dbReference>
<evidence type="ECO:0000313" key="1">
    <source>
        <dbReference type="EMBL" id="KAL0572517.1"/>
    </source>
</evidence>
<accession>A0ABR3FBF4</accession>